<protein>
    <submittedName>
        <fullName evidence="2">Uncharacterized protein</fullName>
    </submittedName>
</protein>
<proteinExistence type="predicted"/>
<gene>
    <name evidence="2" type="ORF">J2T57_001220</name>
</gene>
<feature type="coiled-coil region" evidence="1">
    <location>
        <begin position="335"/>
        <end position="394"/>
    </location>
</feature>
<evidence type="ECO:0000313" key="2">
    <source>
        <dbReference type="EMBL" id="MCP1674118.1"/>
    </source>
</evidence>
<sequence length="553" mass="60355">MGSFRDAMGPVAARLRQGRPSAQPVSQVALRIPGHGCGDLLTAVRGCLLHWIERRAGATLPARAWEGEAFTLDHIAAQRTETVALPDNGFWAARIDDVDKSIANRRWITEVSMAVVDDAVLLGCRLHCVSHGVDAPFARSIPGFVKALIDAFPVEIDGLPASLSPWVVAEPAAVERLVRLIEAPGRVAPVIVLALPEGSEDPAKTACSADALCRGLAGVAHVAVITASASFRLSDALGKPLSVFRQAVRTYRPGFDRENDDPLRHPLALPHRIEQWPDGGAGTYERFLIDLHLRGSVSAPDSERRVPSFARVRAYVREAERAASKQAAAPDAELLALAEAEIEALQSARNEEVDALTLLLVEAERERDAASEEVGRLTAKNHALRERIIALERASAAGEAVADTPIPQTLEDFPEWCRRHLAGAVEVLPRALHGVKKSRYGDVALHYQALLLLKEHYVPMRREGGGERKDAFEAACRELGLVEQSAFTGPSMGEFAEQYTVTYEGRKCVLDRHLKKGSTKDDRLCFRLYYFWDAVSEEVVVGSMPAHLDTRAS</sequence>
<evidence type="ECO:0000256" key="1">
    <source>
        <dbReference type="SAM" id="Coils"/>
    </source>
</evidence>
<dbReference type="EMBL" id="JALJXV010000003">
    <property type="protein sequence ID" value="MCP1674118.1"/>
    <property type="molecule type" value="Genomic_DNA"/>
</dbReference>
<dbReference type="Proteomes" id="UP001205843">
    <property type="component" value="Unassembled WGS sequence"/>
</dbReference>
<accession>A0AAE3KBV0</accession>
<dbReference type="AlphaFoldDB" id="A0AAE3KBV0"/>
<name>A0AAE3KBV0_9GAMM</name>
<comment type="caution">
    <text evidence="2">The sequence shown here is derived from an EMBL/GenBank/DDBJ whole genome shotgun (WGS) entry which is preliminary data.</text>
</comment>
<dbReference type="RefSeq" id="WP_253475786.1">
    <property type="nucleotide sequence ID" value="NZ_JALJXV010000003.1"/>
</dbReference>
<organism evidence="2 3">
    <name type="scientific">Natronocella acetinitrilica</name>
    <dbReference type="NCBI Taxonomy" id="414046"/>
    <lineage>
        <taxon>Bacteria</taxon>
        <taxon>Pseudomonadati</taxon>
        <taxon>Pseudomonadota</taxon>
        <taxon>Gammaproteobacteria</taxon>
        <taxon>Chromatiales</taxon>
        <taxon>Ectothiorhodospiraceae</taxon>
        <taxon>Natronocella</taxon>
    </lineage>
</organism>
<keyword evidence="3" id="KW-1185">Reference proteome</keyword>
<evidence type="ECO:0000313" key="3">
    <source>
        <dbReference type="Proteomes" id="UP001205843"/>
    </source>
</evidence>
<keyword evidence="1" id="KW-0175">Coiled coil</keyword>
<reference evidence="2" key="1">
    <citation type="submission" date="2022-03" db="EMBL/GenBank/DDBJ databases">
        <title>Genomic Encyclopedia of Type Strains, Phase III (KMG-III): the genomes of soil and plant-associated and newly described type strains.</title>
        <authorList>
            <person name="Whitman W."/>
        </authorList>
    </citation>
    <scope>NUCLEOTIDE SEQUENCE</scope>
    <source>
        <strain evidence="2">ANL 6-2</strain>
    </source>
</reference>